<feature type="chain" id="PRO_5021954058" evidence="7">
    <location>
        <begin position="21"/>
        <end position="88"/>
    </location>
</feature>
<dbReference type="InterPro" id="IPR002322">
    <property type="entry name" value="Cyt_c_III"/>
</dbReference>
<feature type="binding site" description="axial binding residue" evidence="6">
    <location>
        <position position="49"/>
    </location>
    <ligand>
        <name>heme c</name>
        <dbReference type="ChEBI" id="CHEBI:61717"/>
        <label>1</label>
    </ligand>
    <ligandPart>
        <name>Fe</name>
        <dbReference type="ChEBI" id="CHEBI:18248"/>
    </ligandPart>
</feature>
<dbReference type="GO" id="GO:0020037">
    <property type="term" value="F:heme binding"/>
    <property type="evidence" value="ECO:0007669"/>
    <property type="project" value="InterPro"/>
</dbReference>
<dbReference type="RefSeq" id="WP_092058500.1">
    <property type="nucleotide sequence ID" value="NZ_FOJJ01000040.1"/>
</dbReference>
<keyword evidence="5 6" id="KW-0408">Iron</keyword>
<evidence type="ECO:0000313" key="8">
    <source>
        <dbReference type="EMBL" id="TRO80283.1"/>
    </source>
</evidence>
<dbReference type="Gene3D" id="3.90.10.10">
    <property type="entry name" value="Cytochrome C3"/>
    <property type="match status" value="1"/>
</dbReference>
<accession>A0A550JAX9</accession>
<feature type="binding site" description="axial binding residue" evidence="6">
    <location>
        <position position="39"/>
    </location>
    <ligand>
        <name>heme c</name>
        <dbReference type="ChEBI" id="CHEBI:61717"/>
        <label>1</label>
    </ligand>
    <ligandPart>
        <name>Fe</name>
        <dbReference type="ChEBI" id="CHEBI:18248"/>
    </ligandPart>
</feature>
<evidence type="ECO:0000313" key="9">
    <source>
        <dbReference type="Proteomes" id="UP000317155"/>
    </source>
</evidence>
<dbReference type="InterPro" id="IPR036280">
    <property type="entry name" value="Multihaem_cyt_sf"/>
</dbReference>
<keyword evidence="2 6" id="KW-0349">Heme</keyword>
<keyword evidence="7" id="KW-0732">Signal</keyword>
<dbReference type="PRINTS" id="PR00609">
    <property type="entry name" value="CYTOCHROMEC3"/>
</dbReference>
<comment type="caution">
    <text evidence="8">The sequence shown here is derived from an EMBL/GenBank/DDBJ whole genome shotgun (WGS) entry which is preliminary data.</text>
</comment>
<proteinExistence type="predicted"/>
<evidence type="ECO:0000256" key="3">
    <source>
        <dbReference type="ARBA" id="ARBA00022723"/>
    </source>
</evidence>
<evidence type="ECO:0000256" key="2">
    <source>
        <dbReference type="ARBA" id="ARBA00022617"/>
    </source>
</evidence>
<reference evidence="8 9" key="1">
    <citation type="submission" date="2019-07" db="EMBL/GenBank/DDBJ databases">
        <title>Insights of Desulfuromonas acetexigens electromicrobiology.</title>
        <authorList>
            <person name="Katuri K."/>
            <person name="Sapireddy V."/>
            <person name="Shaw D.R."/>
            <person name="Saikaly P."/>
        </authorList>
    </citation>
    <scope>NUCLEOTIDE SEQUENCE [LARGE SCALE GENOMIC DNA]</scope>
    <source>
        <strain evidence="8 9">2873</strain>
    </source>
</reference>
<feature type="binding site" description="axial binding residue" evidence="6">
    <location>
        <position position="36"/>
    </location>
    <ligand>
        <name>heme c</name>
        <dbReference type="ChEBI" id="CHEBI:61717"/>
        <label>1</label>
    </ligand>
    <ligandPart>
        <name>Fe</name>
        <dbReference type="ChEBI" id="CHEBI:18248"/>
    </ligandPart>
</feature>
<evidence type="ECO:0000256" key="6">
    <source>
        <dbReference type="PIRSR" id="PIRSR602322-1"/>
    </source>
</evidence>
<keyword evidence="9" id="KW-1185">Reference proteome</keyword>
<dbReference type="GO" id="GO:0009055">
    <property type="term" value="F:electron transfer activity"/>
    <property type="evidence" value="ECO:0007669"/>
    <property type="project" value="InterPro"/>
</dbReference>
<evidence type="ECO:0000256" key="5">
    <source>
        <dbReference type="ARBA" id="ARBA00023004"/>
    </source>
</evidence>
<evidence type="ECO:0000256" key="1">
    <source>
        <dbReference type="ARBA" id="ARBA00022448"/>
    </source>
</evidence>
<keyword evidence="1" id="KW-0813">Transport</keyword>
<keyword evidence="4" id="KW-0249">Electron transport</keyword>
<organism evidence="8 9">
    <name type="scientific">Trichloromonas acetexigens</name>
    <dbReference type="NCBI Taxonomy" id="38815"/>
    <lineage>
        <taxon>Bacteria</taxon>
        <taxon>Pseudomonadati</taxon>
        <taxon>Thermodesulfobacteriota</taxon>
        <taxon>Desulfuromonadia</taxon>
        <taxon>Desulfuromonadales</taxon>
        <taxon>Trichloromonadaceae</taxon>
        <taxon>Trichloromonas</taxon>
    </lineage>
</organism>
<sequence>MKKLLVVAMLAAFAAAPAFAADVYTYEGKGVVTFDHKGHADKLGCEACHQGEPAKIEVTKDSAHKDVCKNCHTEKGGPTKCNDCHVKK</sequence>
<name>A0A550JAX9_9BACT</name>
<protein>
    <submittedName>
        <fullName evidence="8">Cytochrome C</fullName>
    </submittedName>
</protein>
<feature type="signal peptide" evidence="7">
    <location>
        <begin position="1"/>
        <end position="20"/>
    </location>
</feature>
<dbReference type="OrthoDB" id="5421852at2"/>
<dbReference type="Proteomes" id="UP000317155">
    <property type="component" value="Unassembled WGS sequence"/>
</dbReference>
<evidence type="ECO:0000256" key="7">
    <source>
        <dbReference type="SAM" id="SignalP"/>
    </source>
</evidence>
<dbReference type="SUPFAM" id="SSF48695">
    <property type="entry name" value="Multiheme cytochromes"/>
    <property type="match status" value="1"/>
</dbReference>
<dbReference type="EMBL" id="VJVV01000008">
    <property type="protein sequence ID" value="TRO80283.1"/>
    <property type="molecule type" value="Genomic_DNA"/>
</dbReference>
<feature type="binding site" description="axial binding residue" evidence="6">
    <location>
        <position position="48"/>
    </location>
    <ligand>
        <name>heme c</name>
        <dbReference type="ChEBI" id="CHEBI:61717"/>
        <label>1</label>
    </ligand>
    <ligandPart>
        <name>Fe</name>
        <dbReference type="ChEBI" id="CHEBI:18248"/>
    </ligandPart>
</feature>
<feature type="binding site" description="axial binding residue" evidence="6">
    <location>
        <position position="45"/>
    </location>
    <ligand>
        <name>heme c</name>
        <dbReference type="ChEBI" id="CHEBI:61717"/>
        <label>1</label>
    </ligand>
    <ligandPart>
        <name>Fe</name>
        <dbReference type="ChEBI" id="CHEBI:18248"/>
    </ligandPart>
</feature>
<dbReference type="AlphaFoldDB" id="A0A550JAX9"/>
<dbReference type="GO" id="GO:0046872">
    <property type="term" value="F:metal ion binding"/>
    <property type="evidence" value="ECO:0007669"/>
    <property type="project" value="UniProtKB-KW"/>
</dbReference>
<evidence type="ECO:0000256" key="4">
    <source>
        <dbReference type="ARBA" id="ARBA00022982"/>
    </source>
</evidence>
<gene>
    <name evidence="8" type="ORF">FL622_11670</name>
</gene>
<keyword evidence="3 6" id="KW-0479">Metal-binding</keyword>
<comment type="cofactor">
    <cofactor evidence="6">
        <name>heme c</name>
        <dbReference type="ChEBI" id="CHEBI:61717"/>
    </cofactor>
    <text evidence="6">Binds 4 heme c groups covalently per monomer.</text>
</comment>